<dbReference type="Pfam" id="PF13185">
    <property type="entry name" value="GAF_2"/>
    <property type="match status" value="1"/>
</dbReference>
<dbReference type="EnsemblBacteria" id="ACI20210">
    <property type="protein sequence ID" value="ACI20210"/>
    <property type="gene ID" value="THEYE_A1540"/>
</dbReference>
<dbReference type="InParanoid" id="B5YGD8"/>
<dbReference type="Proteomes" id="UP000000718">
    <property type="component" value="Chromosome"/>
</dbReference>
<sequence length="414" mass="48217">MRDLLLKIGNVLELKNLEKFDDEQLSNLILQHITKRLILEKSLFQLSEDFSCGAELSIRIMSSINRIIDRIYTEKDIYSFISYCFDEFIKLLPAENISFMEKHPEWNWLILKVASGKIKLKDFKSKLFNINNTLAGEVFKEGNFIYIPDITKDKKYNSKLSTLVSIRSVLAVPVKIQNKIIGVINFSHPEVNAFDEFCIFFFVSMVQLFSAIITLFKLYHENSTFNEQLQKEVNRKTLELQKINKKLYKASITDSLTGIYNRRFFFQRLEEEYARTLRYGNSFCLILFDLDNLKKINDTFGHPEGDRLIKLFAKILKTNKRKEDIAARIGGDEFGCIFIGASLEGAKKTAERIKEELKKRYKKAPVSVSGALCCIGKGELFKFYKNYKDFFKELDKGLFKAKKIRDTIEIIETK</sequence>
<keyword evidence="5" id="KW-1185">Reference proteome</keyword>
<dbReference type="KEGG" id="tye:THEYE_A1540"/>
<dbReference type="PANTHER" id="PTHR45138:SF9">
    <property type="entry name" value="DIGUANYLATE CYCLASE DGCM-RELATED"/>
    <property type="match status" value="1"/>
</dbReference>
<dbReference type="FunFam" id="3.30.70.270:FF:000044">
    <property type="entry name" value="Diguanylate cyclase (GGDEF)-like protein"/>
    <property type="match status" value="1"/>
</dbReference>
<dbReference type="GO" id="GO:0052621">
    <property type="term" value="F:diguanylate cyclase activity"/>
    <property type="evidence" value="ECO:0000318"/>
    <property type="project" value="GO_Central"/>
</dbReference>
<dbReference type="InterPro" id="IPR029787">
    <property type="entry name" value="Nucleotide_cyclase"/>
</dbReference>
<dbReference type="PANTHER" id="PTHR45138">
    <property type="entry name" value="REGULATORY COMPONENTS OF SENSORY TRANSDUCTION SYSTEM"/>
    <property type="match status" value="1"/>
</dbReference>
<evidence type="ECO:0000313" key="5">
    <source>
        <dbReference type="Proteomes" id="UP000000718"/>
    </source>
</evidence>
<dbReference type="SMART" id="SM00267">
    <property type="entry name" value="GGDEF"/>
    <property type="match status" value="1"/>
</dbReference>
<accession>B5YGD8</accession>
<dbReference type="InterPro" id="IPR003018">
    <property type="entry name" value="GAF"/>
</dbReference>
<dbReference type="EMBL" id="CP001147">
    <property type="protein sequence ID" value="ACI20210.1"/>
    <property type="molecule type" value="Genomic_DNA"/>
</dbReference>
<dbReference type="SUPFAM" id="SSF55073">
    <property type="entry name" value="Nucleotide cyclase"/>
    <property type="match status" value="1"/>
</dbReference>
<dbReference type="CDD" id="cd01949">
    <property type="entry name" value="GGDEF"/>
    <property type="match status" value="1"/>
</dbReference>
<dbReference type="SUPFAM" id="SSF55781">
    <property type="entry name" value="GAF domain-like"/>
    <property type="match status" value="1"/>
</dbReference>
<dbReference type="GO" id="GO:1902201">
    <property type="term" value="P:negative regulation of bacterial-type flagellum-dependent cell motility"/>
    <property type="evidence" value="ECO:0000318"/>
    <property type="project" value="GO_Central"/>
</dbReference>
<evidence type="ECO:0000256" key="2">
    <source>
        <dbReference type="ARBA" id="ARBA00034247"/>
    </source>
</evidence>
<dbReference type="eggNOG" id="COG2203">
    <property type="taxonomic scope" value="Bacteria"/>
</dbReference>
<dbReference type="PATRIC" id="fig|289376.4.peg.1498"/>
<dbReference type="STRING" id="289376.THEYE_A1540"/>
<comment type="catalytic activity">
    <reaction evidence="2">
        <text>2 GTP = 3',3'-c-di-GMP + 2 diphosphate</text>
        <dbReference type="Rhea" id="RHEA:24898"/>
        <dbReference type="ChEBI" id="CHEBI:33019"/>
        <dbReference type="ChEBI" id="CHEBI:37565"/>
        <dbReference type="ChEBI" id="CHEBI:58805"/>
        <dbReference type="EC" id="2.7.7.65"/>
    </reaction>
</comment>
<dbReference type="GO" id="GO:0043709">
    <property type="term" value="P:cell adhesion involved in single-species biofilm formation"/>
    <property type="evidence" value="ECO:0000318"/>
    <property type="project" value="GO_Central"/>
</dbReference>
<dbReference type="InterPro" id="IPR029016">
    <property type="entry name" value="GAF-like_dom_sf"/>
</dbReference>
<dbReference type="OrthoDB" id="9773156at2"/>
<evidence type="ECO:0000259" key="3">
    <source>
        <dbReference type="PROSITE" id="PS50887"/>
    </source>
</evidence>
<reference evidence="5" key="1">
    <citation type="submission" date="2008-08" db="EMBL/GenBank/DDBJ databases">
        <title>The complete genome sequence of Thermodesulfovibrio yellowstonii strain ATCC 51303 / DSM 11347 / YP87.</title>
        <authorList>
            <person name="Dodson R.J."/>
            <person name="Durkin A.S."/>
            <person name="Wu M."/>
            <person name="Eisen J."/>
            <person name="Sutton G."/>
        </authorList>
    </citation>
    <scope>NUCLEOTIDE SEQUENCE [LARGE SCALE GENOMIC DNA]</scope>
    <source>
        <strain evidence="5">ATCC 51303 / DSM 11347 / YP87</strain>
    </source>
</reference>
<dbReference type="Pfam" id="PF00990">
    <property type="entry name" value="GGDEF"/>
    <property type="match status" value="1"/>
</dbReference>
<dbReference type="NCBIfam" id="TIGR00254">
    <property type="entry name" value="GGDEF"/>
    <property type="match status" value="1"/>
</dbReference>
<dbReference type="Gene3D" id="3.30.450.40">
    <property type="match status" value="1"/>
</dbReference>
<dbReference type="eggNOG" id="COG2199">
    <property type="taxonomic scope" value="Bacteria"/>
</dbReference>
<evidence type="ECO:0000256" key="1">
    <source>
        <dbReference type="ARBA" id="ARBA00012528"/>
    </source>
</evidence>
<dbReference type="SMART" id="SM00065">
    <property type="entry name" value="GAF"/>
    <property type="match status" value="1"/>
</dbReference>
<dbReference type="EC" id="2.7.7.65" evidence="1"/>
<dbReference type="Gene3D" id="3.30.70.270">
    <property type="match status" value="1"/>
</dbReference>
<gene>
    <name evidence="4" type="ordered locus">THEYE_A1540</name>
</gene>
<proteinExistence type="predicted"/>
<protein>
    <recommendedName>
        <fullName evidence="1">diguanylate cyclase</fullName>
        <ecNumber evidence="1">2.7.7.65</ecNumber>
    </recommendedName>
</protein>
<feature type="domain" description="GGDEF" evidence="3">
    <location>
        <begin position="281"/>
        <end position="413"/>
    </location>
</feature>
<dbReference type="InterPro" id="IPR050469">
    <property type="entry name" value="Diguanylate_Cyclase"/>
</dbReference>
<dbReference type="InterPro" id="IPR000160">
    <property type="entry name" value="GGDEF_dom"/>
</dbReference>
<evidence type="ECO:0000313" key="4">
    <source>
        <dbReference type="EMBL" id="ACI20210.1"/>
    </source>
</evidence>
<reference evidence="4 5" key="2">
    <citation type="journal article" date="2015" name="Genome Announc.">
        <title>Genome Sequence of the Sulfate-Reducing Thermophilic Bacterium Thermodesulfovibrio yellowstonii Strain DSM 11347T (Phylum Nitrospirae).</title>
        <authorList>
            <person name="Bhatnagar S."/>
            <person name="Badger J.H."/>
            <person name="Madupu R."/>
            <person name="Khouri H.M."/>
            <person name="O'Connor E.M."/>
            <person name="Robb F.T."/>
            <person name="Ward N.L."/>
            <person name="Eisen J.A."/>
        </authorList>
    </citation>
    <scope>NUCLEOTIDE SEQUENCE [LARGE SCALE GENOMIC DNA]</scope>
    <source>
        <strain evidence="5">ATCC 51303 / DSM 11347 / YP87</strain>
    </source>
</reference>
<dbReference type="PROSITE" id="PS50887">
    <property type="entry name" value="GGDEF"/>
    <property type="match status" value="1"/>
</dbReference>
<dbReference type="HOGENOM" id="CLU_663808_0_0_0"/>
<name>B5YGD8_THEYD</name>
<dbReference type="AlphaFoldDB" id="B5YGD8"/>
<dbReference type="RefSeq" id="WP_012544948.1">
    <property type="nucleotide sequence ID" value="NC_011296.1"/>
</dbReference>
<dbReference type="GO" id="GO:0005886">
    <property type="term" value="C:plasma membrane"/>
    <property type="evidence" value="ECO:0000318"/>
    <property type="project" value="GO_Central"/>
</dbReference>
<organism evidence="4 5">
    <name type="scientific">Thermodesulfovibrio yellowstonii (strain ATCC 51303 / DSM 11347 / YP87)</name>
    <dbReference type="NCBI Taxonomy" id="289376"/>
    <lineage>
        <taxon>Bacteria</taxon>
        <taxon>Pseudomonadati</taxon>
        <taxon>Nitrospirota</taxon>
        <taxon>Thermodesulfovibrionia</taxon>
        <taxon>Thermodesulfovibrionales</taxon>
        <taxon>Thermodesulfovibrionaceae</taxon>
        <taxon>Thermodesulfovibrio</taxon>
    </lineage>
</organism>
<dbReference type="InterPro" id="IPR043128">
    <property type="entry name" value="Rev_trsase/Diguanyl_cyclase"/>
</dbReference>